<keyword evidence="6" id="KW-1185">Reference proteome</keyword>
<feature type="compositionally biased region" description="Polar residues" evidence="1">
    <location>
        <begin position="265"/>
        <end position="279"/>
    </location>
</feature>
<name>A0A6G0XTV6_9STRA</name>
<feature type="region of interest" description="Disordered" evidence="1">
    <location>
        <begin position="252"/>
        <end position="279"/>
    </location>
</feature>
<dbReference type="Proteomes" id="UP000481153">
    <property type="component" value="Unassembled WGS sequence"/>
</dbReference>
<dbReference type="PANTHER" id="PTHR48007">
    <property type="entry name" value="LEUCINE-RICH REPEAT RECEPTOR-LIKE PROTEIN KINASE PXC1"/>
    <property type="match status" value="1"/>
</dbReference>
<keyword evidence="3" id="KW-0732">Signal</keyword>
<accession>A0A6G0XTV6</accession>
<dbReference type="InterPro" id="IPR011009">
    <property type="entry name" value="Kinase-like_dom_sf"/>
</dbReference>
<dbReference type="InterPro" id="IPR032675">
    <property type="entry name" value="LRR_dom_sf"/>
</dbReference>
<comment type="caution">
    <text evidence="5">The sequence shown here is derived from an EMBL/GenBank/DDBJ whole genome shotgun (WGS) entry which is preliminary data.</text>
</comment>
<evidence type="ECO:0000313" key="6">
    <source>
        <dbReference type="Proteomes" id="UP000481153"/>
    </source>
</evidence>
<dbReference type="InterPro" id="IPR000719">
    <property type="entry name" value="Prot_kinase_dom"/>
</dbReference>
<evidence type="ECO:0000259" key="4">
    <source>
        <dbReference type="PROSITE" id="PS50011"/>
    </source>
</evidence>
<dbReference type="VEuPathDB" id="FungiDB:AeMF1_018319"/>
<keyword evidence="2" id="KW-0472">Membrane</keyword>
<proteinExistence type="predicted"/>
<feature type="chain" id="PRO_5026154269" description="Protein kinase domain-containing protein" evidence="3">
    <location>
        <begin position="27"/>
        <end position="652"/>
    </location>
</feature>
<dbReference type="Pfam" id="PF07714">
    <property type="entry name" value="PK_Tyr_Ser-Thr"/>
    <property type="match status" value="1"/>
</dbReference>
<dbReference type="AlphaFoldDB" id="A0A6G0XTV6"/>
<sequence>MRPSRRSPLLARWMIGMLVSMTAVHASTNCTSALMAANDTWCLGCQDYCFPVCESIQIVVNGQDPHTNTQANDVINTNVSTSLALTDSATTFPKFLSISATNGHSFTFLFDTVRNLKQLSTIVLDNVFVVSARPENFIASSQLSNITIFNCISPLALDLSSLMSLKHLTVQNCTLKAFPVFYPSLTLQTLHLISVNLSEFPKALPSFTPSASIDLSGNRFNAISAVDCNVISQLDIKIDGLGAANCPESSFTGDSAASRPYLAPPQSTSEPTEAPASSRTNPWNTISTIIIVLVLTSMVVVFVVHRRRLLNPSLRTPGAESAAYLTNSTPMIEGNDILLSKKKEELLSETLLTPFPPAYGRSYALLPPKDVKVLRRPKASTAHFVAQYQSATVTLHRLDFRDHEQWRIDYFLHQTELVATLQHPNIVRLVGATKLSGISICAVFDITSTDETLPAFLFAAAKPDSSRTLTWSQQVAMALGLAQGLAHLHTKEPLPRTLSSNDILVRDVTCRINTLEWMDVTTEDSQRVTEYGQFVMASTAPEVLRRRRLPQDATDAVIHTRAADIFALGIIMGEIATCGRPFASWIDAAGPVAADAKIEALYVDSDEEIAPFGTLEQDRAFHDLVAQCLSRDPAARPDANAVVAALEACQVT</sequence>
<gene>
    <name evidence="5" type="ORF">Ae201684_001519</name>
</gene>
<organism evidence="5 6">
    <name type="scientific">Aphanomyces euteiches</name>
    <dbReference type="NCBI Taxonomy" id="100861"/>
    <lineage>
        <taxon>Eukaryota</taxon>
        <taxon>Sar</taxon>
        <taxon>Stramenopiles</taxon>
        <taxon>Oomycota</taxon>
        <taxon>Saprolegniomycetes</taxon>
        <taxon>Saprolegniales</taxon>
        <taxon>Verrucalvaceae</taxon>
        <taxon>Aphanomyces</taxon>
    </lineage>
</organism>
<feature type="domain" description="Protein kinase" evidence="4">
    <location>
        <begin position="371"/>
        <end position="652"/>
    </location>
</feature>
<protein>
    <recommendedName>
        <fullName evidence="4">Protein kinase domain-containing protein</fullName>
    </recommendedName>
</protein>
<feature type="transmembrane region" description="Helical" evidence="2">
    <location>
        <begin position="283"/>
        <end position="305"/>
    </location>
</feature>
<dbReference type="EMBL" id="VJMJ01000012">
    <property type="protein sequence ID" value="KAF0743876.1"/>
    <property type="molecule type" value="Genomic_DNA"/>
</dbReference>
<dbReference type="GO" id="GO:0005524">
    <property type="term" value="F:ATP binding"/>
    <property type="evidence" value="ECO:0007669"/>
    <property type="project" value="InterPro"/>
</dbReference>
<dbReference type="Gene3D" id="1.10.510.10">
    <property type="entry name" value="Transferase(Phosphotransferase) domain 1"/>
    <property type="match status" value="1"/>
</dbReference>
<evidence type="ECO:0000256" key="3">
    <source>
        <dbReference type="SAM" id="SignalP"/>
    </source>
</evidence>
<feature type="signal peptide" evidence="3">
    <location>
        <begin position="1"/>
        <end position="26"/>
    </location>
</feature>
<dbReference type="GO" id="GO:0004672">
    <property type="term" value="F:protein kinase activity"/>
    <property type="evidence" value="ECO:0007669"/>
    <property type="project" value="InterPro"/>
</dbReference>
<dbReference type="SUPFAM" id="SSF56112">
    <property type="entry name" value="Protein kinase-like (PK-like)"/>
    <property type="match status" value="1"/>
</dbReference>
<evidence type="ECO:0000256" key="2">
    <source>
        <dbReference type="SAM" id="Phobius"/>
    </source>
</evidence>
<evidence type="ECO:0000256" key="1">
    <source>
        <dbReference type="SAM" id="MobiDB-lite"/>
    </source>
</evidence>
<dbReference type="PANTHER" id="PTHR48007:SF4">
    <property type="entry name" value="LEUCINE-RICH REPEAT RECEPTOR-LIKE PROTEIN KINASE PXC1"/>
    <property type="match status" value="1"/>
</dbReference>
<dbReference type="Gene3D" id="3.80.10.10">
    <property type="entry name" value="Ribonuclease Inhibitor"/>
    <property type="match status" value="1"/>
</dbReference>
<dbReference type="InterPro" id="IPR001245">
    <property type="entry name" value="Ser-Thr/Tyr_kinase_cat_dom"/>
</dbReference>
<dbReference type="SUPFAM" id="SSF52058">
    <property type="entry name" value="L domain-like"/>
    <property type="match status" value="1"/>
</dbReference>
<evidence type="ECO:0000313" key="5">
    <source>
        <dbReference type="EMBL" id="KAF0743876.1"/>
    </source>
</evidence>
<reference evidence="5 6" key="1">
    <citation type="submission" date="2019-07" db="EMBL/GenBank/DDBJ databases">
        <title>Genomics analysis of Aphanomyces spp. identifies a new class of oomycete effector associated with host adaptation.</title>
        <authorList>
            <person name="Gaulin E."/>
        </authorList>
    </citation>
    <scope>NUCLEOTIDE SEQUENCE [LARGE SCALE GENOMIC DNA]</scope>
    <source>
        <strain evidence="5 6">ATCC 201684</strain>
    </source>
</reference>
<dbReference type="InterPro" id="IPR046959">
    <property type="entry name" value="PRK1-6/SRF4-like"/>
</dbReference>
<keyword evidence="2" id="KW-0812">Transmembrane</keyword>
<dbReference type="PROSITE" id="PS50011">
    <property type="entry name" value="PROTEIN_KINASE_DOM"/>
    <property type="match status" value="1"/>
</dbReference>
<keyword evidence="2" id="KW-1133">Transmembrane helix</keyword>